<protein>
    <submittedName>
        <fullName evidence="3">Uncharacterized protein</fullName>
    </submittedName>
</protein>
<keyword evidence="4" id="KW-1185">Reference proteome</keyword>
<dbReference type="AlphaFoldDB" id="A0ABD3M7G1"/>
<evidence type="ECO:0000313" key="4">
    <source>
        <dbReference type="Proteomes" id="UP001530293"/>
    </source>
</evidence>
<keyword evidence="2" id="KW-0812">Transmembrane</keyword>
<comment type="caution">
    <text evidence="3">The sequence shown here is derived from an EMBL/GenBank/DDBJ whole genome shotgun (WGS) entry which is preliminary data.</text>
</comment>
<feature type="transmembrane region" description="Helical" evidence="2">
    <location>
        <begin position="190"/>
        <end position="216"/>
    </location>
</feature>
<feature type="transmembrane region" description="Helical" evidence="2">
    <location>
        <begin position="148"/>
        <end position="169"/>
    </location>
</feature>
<dbReference type="EMBL" id="JALLBG020000247">
    <property type="protein sequence ID" value="KAL3757926.1"/>
    <property type="molecule type" value="Genomic_DNA"/>
</dbReference>
<sequence>MIKTHRIAALDASEDSGIFLLSPSSPDSDTDTDAERQSPKKRIKRTTSFDAQAFLDKRVMTPNQERFNAITMIPGMIYSLYYIFAGCWVTTTMAGVDQHDSFPSFQQSEASEWTSMAREAFGNEHGWIERIGCINSSFFPHLTALPPLPVVAAAVGILVHSPFSMLYHWKYATVIKSSQRVQHWSRRLDHAFIHFASSCAAYATSGRVDFFLLNAMFNLDCAYRQFEEKVRPRRNLSRIITSVHLYLLPLLVYRHYTLFLQFYFMFIVGGWLFVKYPIGGWSHGVFHLILSFLPHLIMKAAVLLEPSQHQIILAAKCAAGQS</sequence>
<evidence type="ECO:0000256" key="1">
    <source>
        <dbReference type="SAM" id="MobiDB-lite"/>
    </source>
</evidence>
<evidence type="ECO:0000256" key="2">
    <source>
        <dbReference type="SAM" id="Phobius"/>
    </source>
</evidence>
<reference evidence="3 4" key="1">
    <citation type="submission" date="2024-10" db="EMBL/GenBank/DDBJ databases">
        <title>Updated reference genomes for cyclostephanoid diatoms.</title>
        <authorList>
            <person name="Roberts W.R."/>
            <person name="Alverson A.J."/>
        </authorList>
    </citation>
    <scope>NUCLEOTIDE SEQUENCE [LARGE SCALE GENOMIC DNA]</scope>
    <source>
        <strain evidence="3 4">AJA232-27</strain>
    </source>
</reference>
<name>A0ABD3M7G1_9STRA</name>
<feature type="transmembrane region" description="Helical" evidence="2">
    <location>
        <begin position="67"/>
        <end position="84"/>
    </location>
</feature>
<gene>
    <name evidence="3" type="ORF">ACHAWU_002846</name>
</gene>
<keyword evidence="2" id="KW-1133">Transmembrane helix</keyword>
<accession>A0ABD3M7G1</accession>
<keyword evidence="2" id="KW-0472">Membrane</keyword>
<feature type="transmembrane region" description="Helical" evidence="2">
    <location>
        <begin position="284"/>
        <end position="304"/>
    </location>
</feature>
<evidence type="ECO:0000313" key="3">
    <source>
        <dbReference type="EMBL" id="KAL3757926.1"/>
    </source>
</evidence>
<dbReference type="Proteomes" id="UP001530293">
    <property type="component" value="Unassembled WGS sequence"/>
</dbReference>
<feature type="transmembrane region" description="Helical" evidence="2">
    <location>
        <begin position="260"/>
        <end position="278"/>
    </location>
</feature>
<organism evidence="3 4">
    <name type="scientific">Discostella pseudostelligera</name>
    <dbReference type="NCBI Taxonomy" id="259834"/>
    <lineage>
        <taxon>Eukaryota</taxon>
        <taxon>Sar</taxon>
        <taxon>Stramenopiles</taxon>
        <taxon>Ochrophyta</taxon>
        <taxon>Bacillariophyta</taxon>
        <taxon>Coscinodiscophyceae</taxon>
        <taxon>Thalassiosirophycidae</taxon>
        <taxon>Stephanodiscales</taxon>
        <taxon>Stephanodiscaceae</taxon>
        <taxon>Discostella</taxon>
    </lineage>
</organism>
<proteinExistence type="predicted"/>
<feature type="region of interest" description="Disordered" evidence="1">
    <location>
        <begin position="21"/>
        <end position="43"/>
    </location>
</feature>